<name>A0A9X2MIC1_9FIRM</name>
<accession>A0A9X2MIC1</accession>
<dbReference type="Pfam" id="PF12833">
    <property type="entry name" value="HTH_18"/>
    <property type="match status" value="1"/>
</dbReference>
<proteinExistence type="predicted"/>
<dbReference type="PRINTS" id="PR00032">
    <property type="entry name" value="HTHARAC"/>
</dbReference>
<dbReference type="PANTHER" id="PTHR43280:SF2">
    <property type="entry name" value="HTH-TYPE TRANSCRIPTIONAL REGULATOR EXSA"/>
    <property type="match status" value="1"/>
</dbReference>
<dbReference type="AlphaFoldDB" id="A0A9X2MIC1"/>
<reference evidence="5" key="1">
    <citation type="submission" date="2022-07" db="EMBL/GenBank/DDBJ databases">
        <title>Enhanced cultured diversity of the mouse gut microbiota enables custom-made synthetic communities.</title>
        <authorList>
            <person name="Afrizal A."/>
        </authorList>
    </citation>
    <scope>NUCLEOTIDE SEQUENCE</scope>
    <source>
        <strain evidence="5">DSM 29482</strain>
    </source>
</reference>
<evidence type="ECO:0000313" key="6">
    <source>
        <dbReference type="Proteomes" id="UP001142078"/>
    </source>
</evidence>
<dbReference type="Proteomes" id="UP001142078">
    <property type="component" value="Unassembled WGS sequence"/>
</dbReference>
<gene>
    <name evidence="5" type="ORF">NSA23_05795</name>
</gene>
<dbReference type="InterPro" id="IPR018062">
    <property type="entry name" value="HTH_AraC-typ_CS"/>
</dbReference>
<comment type="caution">
    <text evidence="5">The sequence shown here is derived from an EMBL/GenBank/DDBJ whole genome shotgun (WGS) entry which is preliminary data.</text>
</comment>
<evidence type="ECO:0000256" key="2">
    <source>
        <dbReference type="ARBA" id="ARBA00023125"/>
    </source>
</evidence>
<dbReference type="InterPro" id="IPR018060">
    <property type="entry name" value="HTH_AraC"/>
</dbReference>
<feature type="domain" description="HTH araC/xylS-type" evidence="4">
    <location>
        <begin position="120"/>
        <end position="218"/>
    </location>
</feature>
<dbReference type="GO" id="GO:0043565">
    <property type="term" value="F:sequence-specific DNA binding"/>
    <property type="evidence" value="ECO:0007669"/>
    <property type="project" value="InterPro"/>
</dbReference>
<dbReference type="EMBL" id="JANJZL010000003">
    <property type="protein sequence ID" value="MCR2043630.1"/>
    <property type="molecule type" value="Genomic_DNA"/>
</dbReference>
<dbReference type="InterPro" id="IPR020449">
    <property type="entry name" value="Tscrpt_reg_AraC-type_HTH"/>
</dbReference>
<keyword evidence="3" id="KW-0804">Transcription</keyword>
<organism evidence="5 6">
    <name type="scientific">Anaerosalibacter massiliensis</name>
    <dbReference type="NCBI Taxonomy" id="1347392"/>
    <lineage>
        <taxon>Bacteria</taxon>
        <taxon>Bacillati</taxon>
        <taxon>Bacillota</taxon>
        <taxon>Tissierellia</taxon>
        <taxon>Tissierellales</taxon>
        <taxon>Sporanaerobacteraceae</taxon>
        <taxon>Anaerosalibacter</taxon>
    </lineage>
</organism>
<keyword evidence="1" id="KW-0805">Transcription regulation</keyword>
<dbReference type="SMART" id="SM00342">
    <property type="entry name" value="HTH_ARAC"/>
    <property type="match status" value="1"/>
</dbReference>
<dbReference type="RefSeq" id="WP_042680451.1">
    <property type="nucleotide sequence ID" value="NZ_CABKTM010000019.1"/>
</dbReference>
<protein>
    <submittedName>
        <fullName evidence="5">AraC family transcriptional regulator</fullName>
    </submittedName>
</protein>
<dbReference type="GO" id="GO:0003700">
    <property type="term" value="F:DNA-binding transcription factor activity"/>
    <property type="evidence" value="ECO:0007669"/>
    <property type="project" value="InterPro"/>
</dbReference>
<keyword evidence="6" id="KW-1185">Reference proteome</keyword>
<dbReference type="SUPFAM" id="SSF46689">
    <property type="entry name" value="Homeodomain-like"/>
    <property type="match status" value="2"/>
</dbReference>
<evidence type="ECO:0000313" key="5">
    <source>
        <dbReference type="EMBL" id="MCR2043630.1"/>
    </source>
</evidence>
<evidence type="ECO:0000256" key="1">
    <source>
        <dbReference type="ARBA" id="ARBA00023015"/>
    </source>
</evidence>
<dbReference type="InterPro" id="IPR009057">
    <property type="entry name" value="Homeodomain-like_sf"/>
</dbReference>
<evidence type="ECO:0000259" key="4">
    <source>
        <dbReference type="PROSITE" id="PS01124"/>
    </source>
</evidence>
<sequence>MKLFLLEEKLIEEANMGNLEEALDTYYQMFKLISKNSSDKISSIRFVKNYLISLNQSLYKNFCKNISCKYSMYKIRNDFIERIEENNCINHLYNLGREIISYYSNTTIERCICTENPIVKEALNYIHKYINEDLSLEKVAHEIHVSKNHLSTLFARCTGYNFSSYVNNAKIEKSKALLKNTNNSILNIAIECGFNSQSYFCSTFKKITGITPTDYRMKSLKEESK</sequence>
<evidence type="ECO:0000256" key="3">
    <source>
        <dbReference type="ARBA" id="ARBA00023163"/>
    </source>
</evidence>
<dbReference type="PROSITE" id="PS00041">
    <property type="entry name" value="HTH_ARAC_FAMILY_1"/>
    <property type="match status" value="1"/>
</dbReference>
<dbReference type="PANTHER" id="PTHR43280">
    <property type="entry name" value="ARAC-FAMILY TRANSCRIPTIONAL REGULATOR"/>
    <property type="match status" value="1"/>
</dbReference>
<dbReference type="Gene3D" id="1.10.10.60">
    <property type="entry name" value="Homeodomain-like"/>
    <property type="match status" value="2"/>
</dbReference>
<dbReference type="PROSITE" id="PS01124">
    <property type="entry name" value="HTH_ARAC_FAMILY_2"/>
    <property type="match status" value="1"/>
</dbReference>
<keyword evidence="2" id="KW-0238">DNA-binding</keyword>